<evidence type="ECO:0000256" key="6">
    <source>
        <dbReference type="ARBA" id="ARBA00023136"/>
    </source>
</evidence>
<protein>
    <submittedName>
        <fullName evidence="9">Putative Mg2+ transporter-C (MgtC) family protein</fullName>
    </submittedName>
</protein>
<feature type="transmembrane region" description="Helical" evidence="7">
    <location>
        <begin position="44"/>
        <end position="63"/>
    </location>
</feature>
<dbReference type="Proteomes" id="UP000184128">
    <property type="component" value="Unassembled WGS sequence"/>
</dbReference>
<dbReference type="EMBL" id="FQUF01000004">
    <property type="protein sequence ID" value="SHE36732.1"/>
    <property type="molecule type" value="Genomic_DNA"/>
</dbReference>
<organism evidence="9 10">
    <name type="scientific">Atopostipes suicloacalis DSM 15692</name>
    <dbReference type="NCBI Taxonomy" id="1121025"/>
    <lineage>
        <taxon>Bacteria</taxon>
        <taxon>Bacillati</taxon>
        <taxon>Bacillota</taxon>
        <taxon>Bacilli</taxon>
        <taxon>Lactobacillales</taxon>
        <taxon>Carnobacteriaceae</taxon>
        <taxon>Atopostipes</taxon>
    </lineage>
</organism>
<dbReference type="OrthoDB" id="9811198at2"/>
<dbReference type="GO" id="GO:0005886">
    <property type="term" value="C:plasma membrane"/>
    <property type="evidence" value="ECO:0007669"/>
    <property type="project" value="UniProtKB-SubCell"/>
</dbReference>
<evidence type="ECO:0000256" key="4">
    <source>
        <dbReference type="ARBA" id="ARBA00022692"/>
    </source>
</evidence>
<dbReference type="InterPro" id="IPR003416">
    <property type="entry name" value="MgtC/SapB/SrpB/YhiD_fam"/>
</dbReference>
<dbReference type="PANTHER" id="PTHR33778:SF1">
    <property type="entry name" value="MAGNESIUM TRANSPORTER YHID-RELATED"/>
    <property type="match status" value="1"/>
</dbReference>
<feature type="transmembrane region" description="Helical" evidence="7">
    <location>
        <begin position="12"/>
        <end position="32"/>
    </location>
</feature>
<keyword evidence="3" id="KW-1003">Cell membrane</keyword>
<keyword evidence="6 7" id="KW-0472">Membrane</keyword>
<proteinExistence type="inferred from homology"/>
<feature type="domain" description="MgtC/SapB/SrpB/YhiD N-terminal" evidence="8">
    <location>
        <begin position="22"/>
        <end position="148"/>
    </location>
</feature>
<dbReference type="Pfam" id="PF02308">
    <property type="entry name" value="MgtC"/>
    <property type="match status" value="1"/>
</dbReference>
<dbReference type="PRINTS" id="PR01837">
    <property type="entry name" value="MGTCSAPBPROT"/>
</dbReference>
<evidence type="ECO:0000256" key="3">
    <source>
        <dbReference type="ARBA" id="ARBA00022475"/>
    </source>
</evidence>
<keyword evidence="4 7" id="KW-0812">Transmembrane</keyword>
<reference evidence="9 10" key="1">
    <citation type="submission" date="2016-11" db="EMBL/GenBank/DDBJ databases">
        <authorList>
            <person name="Jaros S."/>
            <person name="Januszkiewicz K."/>
            <person name="Wedrychowicz H."/>
        </authorList>
    </citation>
    <scope>NUCLEOTIDE SEQUENCE [LARGE SCALE GENOMIC DNA]</scope>
    <source>
        <strain evidence="9 10">DSM 15692</strain>
    </source>
</reference>
<dbReference type="RefSeq" id="WP_073295127.1">
    <property type="nucleotide sequence ID" value="NZ_FQUF01000004.1"/>
</dbReference>
<gene>
    <name evidence="9" type="ORF">SAMN02745249_00278</name>
</gene>
<evidence type="ECO:0000259" key="8">
    <source>
        <dbReference type="Pfam" id="PF02308"/>
    </source>
</evidence>
<feature type="transmembrane region" description="Helical" evidence="7">
    <location>
        <begin position="129"/>
        <end position="146"/>
    </location>
</feature>
<evidence type="ECO:0000256" key="2">
    <source>
        <dbReference type="ARBA" id="ARBA00009298"/>
    </source>
</evidence>
<evidence type="ECO:0000256" key="5">
    <source>
        <dbReference type="ARBA" id="ARBA00022989"/>
    </source>
</evidence>
<keyword evidence="10" id="KW-1185">Reference proteome</keyword>
<dbReference type="STRING" id="1121025.SAMN02745249_00278"/>
<dbReference type="PANTHER" id="PTHR33778">
    <property type="entry name" value="PROTEIN MGTC"/>
    <property type="match status" value="1"/>
</dbReference>
<evidence type="ECO:0000256" key="1">
    <source>
        <dbReference type="ARBA" id="ARBA00004651"/>
    </source>
</evidence>
<sequence length="234" mass="25798">MLDYLPTEIYELSGLTIAFRVVLAMFVGGLIGTERDIKNRAAGIRTHMLVCLGAAVVMMTNQYVAETYTESNIDITRMGAQVVSGIGFLGAGTILVTSHNRIRGLTTAAGLWAAATLGLAIGIGFYELALIGSFAILFIVIFLRPFKQFVQERTEISQFTLLIYTEDGLDNFLKFTSDEEIKLINMSIENEHDLDDATKGTIIKVTIELAPEAHKEDFIKYLKSLEGVNHVVEI</sequence>
<comment type="similarity">
    <text evidence="2">Belongs to the MgtC/SapB family.</text>
</comment>
<name>A0A1M4SWZ9_9LACT</name>
<evidence type="ECO:0000313" key="10">
    <source>
        <dbReference type="Proteomes" id="UP000184128"/>
    </source>
</evidence>
<comment type="subcellular location">
    <subcellularLocation>
        <location evidence="1">Cell membrane</location>
        <topology evidence="1">Multi-pass membrane protein</topology>
    </subcellularLocation>
</comment>
<evidence type="ECO:0000313" key="9">
    <source>
        <dbReference type="EMBL" id="SHE36732.1"/>
    </source>
</evidence>
<evidence type="ECO:0000256" key="7">
    <source>
        <dbReference type="SAM" id="Phobius"/>
    </source>
</evidence>
<dbReference type="InterPro" id="IPR049177">
    <property type="entry name" value="MgtC_SapB_SrpB_YhiD_N"/>
</dbReference>
<dbReference type="AlphaFoldDB" id="A0A1M4SWZ9"/>
<accession>A0A1M4SWZ9</accession>
<keyword evidence="5 7" id="KW-1133">Transmembrane helix</keyword>
<feature type="transmembrane region" description="Helical" evidence="7">
    <location>
        <begin position="75"/>
        <end position="97"/>
    </location>
</feature>